<dbReference type="EMBL" id="CP049074">
    <property type="protein sequence ID" value="QKQ99155.1"/>
    <property type="molecule type" value="Genomic_DNA"/>
</dbReference>
<keyword evidence="2" id="KW-1185">Reference proteome</keyword>
<name>A0A6N0NR02_9CREN</name>
<reference evidence="1 2" key="1">
    <citation type="submission" date="2020-02" db="EMBL/GenBank/DDBJ databases">
        <title>Comparative genome analysis reveals the metabolism and evolution of the thermophilic archaeal genus Metallosphaera.</title>
        <authorList>
            <person name="Jiang C."/>
        </authorList>
    </citation>
    <scope>NUCLEOTIDE SEQUENCE [LARGE SCALE GENOMIC DNA]</scope>
    <source>
        <strain evidence="1 2">Ric-A</strain>
    </source>
</reference>
<protein>
    <submittedName>
        <fullName evidence="1">Uncharacterized protein</fullName>
    </submittedName>
</protein>
<gene>
    <name evidence="1" type="ORF">GWK48_00985</name>
</gene>
<evidence type="ECO:0000313" key="2">
    <source>
        <dbReference type="Proteomes" id="UP000509301"/>
    </source>
</evidence>
<dbReference type="RefSeq" id="WP_174628771.1">
    <property type="nucleotide sequence ID" value="NZ_CP049074.1"/>
</dbReference>
<dbReference type="Proteomes" id="UP000509301">
    <property type="component" value="Chromosome"/>
</dbReference>
<accession>A0A6N0NR02</accession>
<dbReference type="AlphaFoldDB" id="A0A6N0NR02"/>
<evidence type="ECO:0000313" key="1">
    <source>
        <dbReference type="EMBL" id="QKQ99155.1"/>
    </source>
</evidence>
<organism evidence="1 2">
    <name type="scientific">Metallosphaera tengchongensis</name>
    <dbReference type="NCBI Taxonomy" id="1532350"/>
    <lineage>
        <taxon>Archaea</taxon>
        <taxon>Thermoproteota</taxon>
        <taxon>Thermoprotei</taxon>
        <taxon>Sulfolobales</taxon>
        <taxon>Sulfolobaceae</taxon>
        <taxon>Metallosphaera</taxon>
    </lineage>
</organism>
<sequence length="59" mass="6605">MPDVGMYPERLAYGQPKMCGFPRLDGIPSKLVGGFPSDGQRRVKEDLFDSREAQGYQVI</sequence>
<dbReference type="GeneID" id="55640477"/>
<proteinExistence type="predicted"/>
<dbReference type="KEGG" id="mten:GWK48_00985"/>
<dbReference type="OrthoDB" id="41819at2157"/>